<dbReference type="Pfam" id="PF13424">
    <property type="entry name" value="TPR_12"/>
    <property type="match status" value="1"/>
</dbReference>
<dbReference type="EMBL" id="ML975297">
    <property type="protein sequence ID" value="KAF1834783.1"/>
    <property type="molecule type" value="Genomic_DNA"/>
</dbReference>
<protein>
    <recommendedName>
        <fullName evidence="4">NB-ARC domain-containing protein</fullName>
    </recommendedName>
</protein>
<dbReference type="Proteomes" id="UP000800040">
    <property type="component" value="Unassembled WGS sequence"/>
</dbReference>
<evidence type="ECO:0000313" key="3">
    <source>
        <dbReference type="Proteomes" id="UP000800040"/>
    </source>
</evidence>
<dbReference type="AlphaFoldDB" id="A0A6A5KMN1"/>
<name>A0A6A5KMN1_9PLEO</name>
<gene>
    <name evidence="2" type="ORF">BDW02DRAFT_588669</name>
</gene>
<dbReference type="PANTHER" id="PTHR46082">
    <property type="entry name" value="ATP/GTP-BINDING PROTEIN-RELATED"/>
    <property type="match status" value="1"/>
</dbReference>
<dbReference type="SUPFAM" id="SSF48452">
    <property type="entry name" value="TPR-like"/>
    <property type="match status" value="1"/>
</dbReference>
<dbReference type="InterPro" id="IPR011990">
    <property type="entry name" value="TPR-like_helical_dom_sf"/>
</dbReference>
<sequence>MASNIDFGGNNTGLQAGIITDSTFNTYNQALARPETPPPPSIVIPFAHDGDFVERGTTLDRIEQICAAPDARVALVGLGGVGKSQLAIEHAYRTRERSPETWVFWGHASNAARFEQSFRDIADCVKIFGRRDPQANIFQLVHDWLRGSKQRWLLVLDNVDDAGFLLDVQANGDGQGANPKSAARPLLDYLPHYKHGSILVTTRNKEAALKLVEQRDIILVEPMDKEEGLALFKKKLGPQSNNSDVAELKSERKRGSLLEEGERHLRRDREAENSILATWRISFEYIQQTRSSAADLLSLMSFFDRQGIPQDLLRPRTERQEAQTNQTGEVENDRDSDSEDDISQSNAGDDEFEHDIIALRNFCFVSIDTAGTNFEMHALVQLATRKWLEDNSKLERWKQQFISNLCAAFPTGEYENWAACQALYAHAKAAIGQQPKDESSIAEWATLLYRAAWYAWMKGSVADAEFLATKAMKARKKVLGQEHEDTLWSVAMVGLAYKLGGRWGEAEKLEGQNQGRWDDAEKLFVQVMETFKTKLGADHPSTLASMNNLAYTQKSLRREVEAIELIRECVQLCQQRFRPNHPNLLSFLAALAQWEAEHAVANLGIV</sequence>
<dbReference type="InterPro" id="IPR027417">
    <property type="entry name" value="P-loop_NTPase"/>
</dbReference>
<dbReference type="PANTHER" id="PTHR46082:SF6">
    <property type="entry name" value="AAA+ ATPASE DOMAIN-CONTAINING PROTEIN-RELATED"/>
    <property type="match status" value="1"/>
</dbReference>
<dbReference type="Gene3D" id="1.25.40.10">
    <property type="entry name" value="Tetratricopeptide repeat domain"/>
    <property type="match status" value="2"/>
</dbReference>
<evidence type="ECO:0008006" key="4">
    <source>
        <dbReference type="Google" id="ProtNLM"/>
    </source>
</evidence>
<feature type="compositionally biased region" description="Acidic residues" evidence="1">
    <location>
        <begin position="330"/>
        <end position="347"/>
    </location>
</feature>
<evidence type="ECO:0000256" key="1">
    <source>
        <dbReference type="SAM" id="MobiDB-lite"/>
    </source>
</evidence>
<dbReference type="OrthoDB" id="20872at2759"/>
<accession>A0A6A5KMN1</accession>
<dbReference type="InterPro" id="IPR053137">
    <property type="entry name" value="NLR-like"/>
</dbReference>
<dbReference type="Gene3D" id="3.40.50.300">
    <property type="entry name" value="P-loop containing nucleotide triphosphate hydrolases"/>
    <property type="match status" value="1"/>
</dbReference>
<keyword evidence="3" id="KW-1185">Reference proteome</keyword>
<reference evidence="2" key="1">
    <citation type="submission" date="2020-01" db="EMBL/GenBank/DDBJ databases">
        <authorList>
            <consortium name="DOE Joint Genome Institute"/>
            <person name="Haridas S."/>
            <person name="Albert R."/>
            <person name="Binder M."/>
            <person name="Bloem J."/>
            <person name="Labutti K."/>
            <person name="Salamov A."/>
            <person name="Andreopoulos B."/>
            <person name="Baker S.E."/>
            <person name="Barry K."/>
            <person name="Bills G."/>
            <person name="Bluhm B.H."/>
            <person name="Cannon C."/>
            <person name="Castanera R."/>
            <person name="Culley D.E."/>
            <person name="Daum C."/>
            <person name="Ezra D."/>
            <person name="Gonzalez J.B."/>
            <person name="Henrissat B."/>
            <person name="Kuo A."/>
            <person name="Liang C."/>
            <person name="Lipzen A."/>
            <person name="Lutzoni F."/>
            <person name="Magnuson J."/>
            <person name="Mondo S."/>
            <person name="Nolan M."/>
            <person name="Ohm R."/>
            <person name="Pangilinan J."/>
            <person name="Park H.-J."/>
            <person name="Ramirez L."/>
            <person name="Alfaro M."/>
            <person name="Sun H."/>
            <person name="Tritt A."/>
            <person name="Yoshinaga Y."/>
            <person name="Zwiers L.-H."/>
            <person name="Turgeon B.G."/>
            <person name="Goodwin S.B."/>
            <person name="Spatafora J.W."/>
            <person name="Crous P.W."/>
            <person name="Grigoriev I.V."/>
        </authorList>
    </citation>
    <scope>NUCLEOTIDE SEQUENCE</scope>
    <source>
        <strain evidence="2">P77</strain>
    </source>
</reference>
<evidence type="ECO:0000313" key="2">
    <source>
        <dbReference type="EMBL" id="KAF1834783.1"/>
    </source>
</evidence>
<feature type="region of interest" description="Disordered" evidence="1">
    <location>
        <begin position="312"/>
        <end position="347"/>
    </location>
</feature>
<proteinExistence type="predicted"/>
<dbReference type="SUPFAM" id="SSF52540">
    <property type="entry name" value="P-loop containing nucleoside triphosphate hydrolases"/>
    <property type="match status" value="1"/>
</dbReference>
<organism evidence="2 3">
    <name type="scientific">Decorospora gaudefroyi</name>
    <dbReference type="NCBI Taxonomy" id="184978"/>
    <lineage>
        <taxon>Eukaryota</taxon>
        <taxon>Fungi</taxon>
        <taxon>Dikarya</taxon>
        <taxon>Ascomycota</taxon>
        <taxon>Pezizomycotina</taxon>
        <taxon>Dothideomycetes</taxon>
        <taxon>Pleosporomycetidae</taxon>
        <taxon>Pleosporales</taxon>
        <taxon>Pleosporineae</taxon>
        <taxon>Pleosporaceae</taxon>
        <taxon>Decorospora</taxon>
    </lineage>
</organism>